<comment type="subcellular location">
    <subcellularLocation>
        <location evidence="1">Membrane</location>
        <topology evidence="1">Multi-pass membrane protein</topology>
    </subcellularLocation>
</comment>
<proteinExistence type="inferred from homology"/>
<dbReference type="Pfam" id="PF01554">
    <property type="entry name" value="MatE"/>
    <property type="match status" value="2"/>
</dbReference>
<feature type="transmembrane region" description="Helical" evidence="6">
    <location>
        <begin position="294"/>
        <end position="317"/>
    </location>
</feature>
<dbReference type="InterPro" id="IPR045069">
    <property type="entry name" value="MATE_euk"/>
</dbReference>
<feature type="transmembrane region" description="Helical" evidence="6">
    <location>
        <begin position="185"/>
        <end position="207"/>
    </location>
</feature>
<keyword evidence="3 6" id="KW-0812">Transmembrane</keyword>
<dbReference type="PANTHER" id="PTHR11206">
    <property type="entry name" value="MULTIDRUG RESISTANCE PROTEIN"/>
    <property type="match status" value="1"/>
</dbReference>
<evidence type="ECO:0000256" key="5">
    <source>
        <dbReference type="ARBA" id="ARBA00023136"/>
    </source>
</evidence>
<dbReference type="EMBL" id="JAYDYQ010000125">
    <property type="protein sequence ID" value="KAK4493512.1"/>
    <property type="molecule type" value="Genomic_DNA"/>
</dbReference>
<feature type="transmembrane region" description="Helical" evidence="6">
    <location>
        <begin position="412"/>
        <end position="433"/>
    </location>
</feature>
<keyword evidence="5 6" id="KW-0472">Membrane</keyword>
<keyword evidence="4 6" id="KW-1133">Transmembrane helix</keyword>
<evidence type="ECO:0000256" key="1">
    <source>
        <dbReference type="ARBA" id="ARBA00004141"/>
    </source>
</evidence>
<feature type="transmembrane region" description="Helical" evidence="6">
    <location>
        <begin position="47"/>
        <end position="68"/>
    </location>
</feature>
<feature type="transmembrane region" description="Helical" evidence="6">
    <location>
        <begin position="118"/>
        <end position="139"/>
    </location>
</feature>
<dbReference type="CDD" id="cd13132">
    <property type="entry name" value="MATE_eukaryotic"/>
    <property type="match status" value="1"/>
</dbReference>
<gene>
    <name evidence="7" type="ORF">RD792_005563</name>
</gene>
<dbReference type="NCBIfam" id="TIGR00797">
    <property type="entry name" value="matE"/>
    <property type="match status" value="1"/>
</dbReference>
<organism evidence="7 8">
    <name type="scientific">Penstemon davidsonii</name>
    <dbReference type="NCBI Taxonomy" id="160366"/>
    <lineage>
        <taxon>Eukaryota</taxon>
        <taxon>Viridiplantae</taxon>
        <taxon>Streptophyta</taxon>
        <taxon>Embryophyta</taxon>
        <taxon>Tracheophyta</taxon>
        <taxon>Spermatophyta</taxon>
        <taxon>Magnoliopsida</taxon>
        <taxon>eudicotyledons</taxon>
        <taxon>Gunneridae</taxon>
        <taxon>Pentapetalae</taxon>
        <taxon>asterids</taxon>
        <taxon>lamiids</taxon>
        <taxon>Lamiales</taxon>
        <taxon>Plantaginaceae</taxon>
        <taxon>Cheloneae</taxon>
        <taxon>Penstemon</taxon>
    </lineage>
</organism>
<evidence type="ECO:0000256" key="2">
    <source>
        <dbReference type="ARBA" id="ARBA00010199"/>
    </source>
</evidence>
<feature type="transmembrane region" description="Helical" evidence="6">
    <location>
        <begin position="379"/>
        <end position="400"/>
    </location>
</feature>
<evidence type="ECO:0000256" key="4">
    <source>
        <dbReference type="ARBA" id="ARBA00022989"/>
    </source>
</evidence>
<accession>A0ABR0DWC5</accession>
<dbReference type="Proteomes" id="UP001291926">
    <property type="component" value="Unassembled WGS sequence"/>
</dbReference>
<feature type="transmembrane region" description="Helical" evidence="6">
    <location>
        <begin position="219"/>
        <end position="237"/>
    </location>
</feature>
<keyword evidence="8" id="KW-1185">Reference proteome</keyword>
<protein>
    <recommendedName>
        <fullName evidence="6">Protein DETOXIFICATION</fullName>
    </recommendedName>
    <alternativeName>
        <fullName evidence="6">Multidrug and toxic compound extrusion protein</fullName>
    </alternativeName>
</protein>
<dbReference type="InterPro" id="IPR002528">
    <property type="entry name" value="MATE_fam"/>
</dbReference>
<evidence type="ECO:0000313" key="8">
    <source>
        <dbReference type="Proteomes" id="UP001291926"/>
    </source>
</evidence>
<evidence type="ECO:0000256" key="6">
    <source>
        <dbReference type="RuleBase" id="RU004914"/>
    </source>
</evidence>
<sequence length="483" mass="52789">MEERRVEKNQPIHPLRPFILSPKCSENFTLTSLQLEHKTQWRIGAPLVAMNLTWFAKLAITTAFLGWLGELPLAGGTLGFTFANVTGFSVLNGLCGAMEPICGQAFGAKNFKLLQKSLIMTTSLLLVVSLPIALLWLNVDKLLVHFGQDKDITIIAKKYLIYLLPDLFITSILCPLKSYLSTQNITVPIMLTSALGVALHVPINVLLSRSKGLQGISMAVWITDLLVAILLGFYVLIKGGKWNEKGWWEQGTCDEWIRLLKLSGPCCLTTCLEWWCIEILFLLTGRLPNAKQSIGVLAIVFNFDYLLYSVMLSLATCASVRVSNELGANKSELAYRSAYVSLSVSILSGFIGGLAMVSARGVWGSLFSKDKGVITSVKRMMLVMAVVEVVNFPLAVCGGIVRGTARPWLGMYANICGFYLLALPLGVVLAFKIGLGLEGLLLGFLAGMVFCLVLVLVFVVKIKWDDEANKAQIVTGCQLQVAA</sequence>
<evidence type="ECO:0000256" key="3">
    <source>
        <dbReference type="ARBA" id="ARBA00022692"/>
    </source>
</evidence>
<name>A0ABR0DWC5_9LAMI</name>
<evidence type="ECO:0000313" key="7">
    <source>
        <dbReference type="EMBL" id="KAK4493512.1"/>
    </source>
</evidence>
<feature type="transmembrane region" description="Helical" evidence="6">
    <location>
        <begin position="338"/>
        <end position="359"/>
    </location>
</feature>
<reference evidence="7 8" key="1">
    <citation type="journal article" date="2023" name="bioRxiv">
        <title>Genome report: Whole genome sequence and annotation of Penstemon davidsonii.</title>
        <authorList>
            <person name="Ostevik K.L."/>
            <person name="Alabady M."/>
            <person name="Zhang M."/>
            <person name="Rausher M.D."/>
        </authorList>
    </citation>
    <scope>NUCLEOTIDE SEQUENCE [LARGE SCALE GENOMIC DNA]</scope>
    <source>
        <strain evidence="7">DNT005</strain>
        <tissue evidence="7">Whole leaf</tissue>
    </source>
</reference>
<comment type="similarity">
    <text evidence="2 6">Belongs to the multi antimicrobial extrusion (MATE) (TC 2.A.66.1) family.</text>
</comment>
<feature type="transmembrane region" description="Helical" evidence="6">
    <location>
        <begin position="439"/>
        <end position="460"/>
    </location>
</feature>
<comment type="caution">
    <text evidence="7">The sequence shown here is derived from an EMBL/GenBank/DDBJ whole genome shotgun (WGS) entry which is preliminary data.</text>
</comment>
<feature type="transmembrane region" description="Helical" evidence="6">
    <location>
        <begin position="159"/>
        <end position="179"/>
    </location>
</feature>